<proteinExistence type="predicted"/>
<gene>
    <name evidence="1" type="ORF">GV68_08625</name>
</gene>
<keyword evidence="2" id="KW-1185">Reference proteome</keyword>
<evidence type="ECO:0000313" key="2">
    <source>
        <dbReference type="Proteomes" id="UP000052167"/>
    </source>
</evidence>
<reference evidence="1 2" key="1">
    <citation type="submission" date="2014-06" db="EMBL/GenBank/DDBJ databases">
        <title>Rhizobium pelagicum/R2-400B4.</title>
        <authorList>
            <person name="Kimes N.E."/>
            <person name="Lopez-Perez M."/>
        </authorList>
    </citation>
    <scope>NUCLEOTIDE SEQUENCE [LARGE SCALE GENOMIC DNA]</scope>
    <source>
        <strain evidence="1 2">R2-400B4</strain>
    </source>
</reference>
<dbReference type="EMBL" id="JOKJ01000019">
    <property type="protein sequence ID" value="KEQ05584.1"/>
    <property type="molecule type" value="Genomic_DNA"/>
</dbReference>
<dbReference type="Proteomes" id="UP000052167">
    <property type="component" value="Unassembled WGS sequence"/>
</dbReference>
<name>A0A922TAG6_9HYPH</name>
<dbReference type="RefSeq" id="WP_037189749.1">
    <property type="nucleotide sequence ID" value="NZ_JOKJ01000019.1"/>
</dbReference>
<accession>A0A922TAG6</accession>
<protein>
    <submittedName>
        <fullName evidence="1">Uncharacterized protein</fullName>
    </submittedName>
</protein>
<evidence type="ECO:0000313" key="1">
    <source>
        <dbReference type="EMBL" id="KEQ05584.1"/>
    </source>
</evidence>
<dbReference type="AlphaFoldDB" id="A0A922TAG6"/>
<organism evidence="1 2">
    <name type="scientific">Pseudorhizobium pelagicum</name>
    <dbReference type="NCBI Taxonomy" id="1509405"/>
    <lineage>
        <taxon>Bacteria</taxon>
        <taxon>Pseudomonadati</taxon>
        <taxon>Pseudomonadota</taxon>
        <taxon>Alphaproteobacteria</taxon>
        <taxon>Hyphomicrobiales</taxon>
        <taxon>Rhizobiaceae</taxon>
        <taxon>Rhizobium/Agrobacterium group</taxon>
        <taxon>Pseudorhizobium</taxon>
    </lineage>
</organism>
<sequence length="251" mass="27927">MSEINVTDVTSPSGEGVFDKLMESINKQILSQYENNRINSSDYASMYLGGIQAALAQSIQFVLADKLTEVQIRGAEADNLIKAEQLGVVKAERAAKEFEVASILPEQLSKLQEEVDLLQTQDAEAQLDGTKRRLVQDEEIATARLQQTLLGTENTVKEAQKAEILAGTIRADQELQDQLVTSEKQRLVMDEQIESANKDQLLTDEQIKTAFVERVIKDKEAAKLGLDNAMKIAENTRTTDTNFVYSPVYTE</sequence>
<comment type="caution">
    <text evidence="1">The sequence shown here is derived from an EMBL/GenBank/DDBJ whole genome shotgun (WGS) entry which is preliminary data.</text>
</comment>